<evidence type="ECO:0000313" key="2">
    <source>
        <dbReference type="Proteomes" id="UP000681722"/>
    </source>
</evidence>
<accession>A0A8S2ZXH8</accession>
<gene>
    <name evidence="1" type="ORF">SRO942_LOCUS50743</name>
</gene>
<sequence>SYILNDDTKTNNLKTKLNELRKQQENISYIEWQKEKLANHSAPVSKKTYCTSSLNDFVGNFLSGID</sequence>
<protein>
    <submittedName>
        <fullName evidence="1">Uncharacterized protein</fullName>
    </submittedName>
</protein>
<reference evidence="1" key="1">
    <citation type="submission" date="2021-02" db="EMBL/GenBank/DDBJ databases">
        <authorList>
            <person name="Nowell W R."/>
        </authorList>
    </citation>
    <scope>NUCLEOTIDE SEQUENCE</scope>
</reference>
<organism evidence="1 2">
    <name type="scientific">Didymodactylos carnosus</name>
    <dbReference type="NCBI Taxonomy" id="1234261"/>
    <lineage>
        <taxon>Eukaryota</taxon>
        <taxon>Metazoa</taxon>
        <taxon>Spiralia</taxon>
        <taxon>Gnathifera</taxon>
        <taxon>Rotifera</taxon>
        <taxon>Eurotatoria</taxon>
        <taxon>Bdelloidea</taxon>
        <taxon>Philodinida</taxon>
        <taxon>Philodinidae</taxon>
        <taxon>Didymodactylos</taxon>
    </lineage>
</organism>
<comment type="caution">
    <text evidence="1">The sequence shown here is derived from an EMBL/GenBank/DDBJ whole genome shotgun (WGS) entry which is preliminary data.</text>
</comment>
<proteinExistence type="predicted"/>
<evidence type="ECO:0000313" key="1">
    <source>
        <dbReference type="EMBL" id="CAF4665337.1"/>
    </source>
</evidence>
<dbReference type="AlphaFoldDB" id="A0A8S2ZXH8"/>
<dbReference type="EMBL" id="CAJOBC010147732">
    <property type="protein sequence ID" value="CAF4665337.1"/>
    <property type="molecule type" value="Genomic_DNA"/>
</dbReference>
<feature type="non-terminal residue" evidence="1">
    <location>
        <position position="66"/>
    </location>
</feature>
<feature type="non-terminal residue" evidence="1">
    <location>
        <position position="1"/>
    </location>
</feature>
<dbReference type="Proteomes" id="UP000681722">
    <property type="component" value="Unassembled WGS sequence"/>
</dbReference>
<name>A0A8S2ZXH8_9BILA</name>